<dbReference type="EMBL" id="JARBHB010000004">
    <property type="protein sequence ID" value="KAJ8886144.1"/>
    <property type="molecule type" value="Genomic_DNA"/>
</dbReference>
<evidence type="ECO:0000256" key="1">
    <source>
        <dbReference type="SAM" id="MobiDB-lite"/>
    </source>
</evidence>
<reference evidence="2 3" key="1">
    <citation type="submission" date="2023-02" db="EMBL/GenBank/DDBJ databases">
        <title>LHISI_Scaffold_Assembly.</title>
        <authorList>
            <person name="Stuart O.P."/>
            <person name="Cleave R."/>
            <person name="Magrath M.J.L."/>
            <person name="Mikheyev A.S."/>
        </authorList>
    </citation>
    <scope>NUCLEOTIDE SEQUENCE [LARGE SCALE GENOMIC DNA]</scope>
    <source>
        <strain evidence="2">Daus_M_001</strain>
        <tissue evidence="2">Leg muscle</tissue>
    </source>
</reference>
<proteinExistence type="predicted"/>
<keyword evidence="3" id="KW-1185">Reference proteome</keyword>
<feature type="compositionally biased region" description="Basic and acidic residues" evidence="1">
    <location>
        <begin position="317"/>
        <end position="334"/>
    </location>
</feature>
<sequence>MKIIFNNNSNSILCVGKKFDSVTHFQTHSRLFIAIFWKETVDGRILCSDFIVKLVRSPPTKANRVQYSAVSPDFRKWETCRTMPLVGGFSRGSSYSLHSPSSALKTKYLHSLTHVRTQHVWPELAGHWGVSPRRAAPAAGWLHESLEKNNSRVGLNSRPHSLPHSKATAYGALHPTIHSQERLKNSIDTMKIGRKVSRNEGAIRAILTRTTSASSLLRGKHAVFPSWSCTTLIASRTSTEANGASAGQTQESAWKRQTGGGLKESEEEEKNYKTGEMNVINTISQSNVTTRLEMQLDGQTRDVSYWPMGTALALAEKGHRESHRKYSDTVEPTKRTPTTAVAERLDCSPSTMANRAQFPAVSLQDFRKWESCRTMPLIGVVFSGISRFTRPFIPTLPHTHLNRPHRLSRPRCLESTSVWLSTPTTWSFLASLRQESAWRDKGDSDTHALRRIAPTHKALNWREVFSSGADSHCDWPEEPFNNLSARLHNPLHSRTSDVCSLAVAPVLPHICKYRIRFLFLCKSAIGAESSRACIINYDPIAKKLLKLTPTTFISFVLSLGATDFHVKDFRTSCARAETSTIVWNALARLDRAANGEELNGSLRIPFGFELRERTMPILHEAFFAAVTRKISFLWQLSVEFGCSAECTSPYRFLQLLPERFLPRTPTC</sequence>
<name>A0ABQ9HP63_9NEOP</name>
<feature type="compositionally biased region" description="Polar residues" evidence="1">
    <location>
        <begin position="240"/>
        <end position="252"/>
    </location>
</feature>
<evidence type="ECO:0000313" key="3">
    <source>
        <dbReference type="Proteomes" id="UP001159363"/>
    </source>
</evidence>
<gene>
    <name evidence="2" type="ORF">PR048_012353</name>
</gene>
<organism evidence="2 3">
    <name type="scientific">Dryococelus australis</name>
    <dbReference type="NCBI Taxonomy" id="614101"/>
    <lineage>
        <taxon>Eukaryota</taxon>
        <taxon>Metazoa</taxon>
        <taxon>Ecdysozoa</taxon>
        <taxon>Arthropoda</taxon>
        <taxon>Hexapoda</taxon>
        <taxon>Insecta</taxon>
        <taxon>Pterygota</taxon>
        <taxon>Neoptera</taxon>
        <taxon>Polyneoptera</taxon>
        <taxon>Phasmatodea</taxon>
        <taxon>Verophasmatodea</taxon>
        <taxon>Anareolatae</taxon>
        <taxon>Phasmatidae</taxon>
        <taxon>Eurycanthinae</taxon>
        <taxon>Dryococelus</taxon>
    </lineage>
</organism>
<feature type="region of interest" description="Disordered" evidence="1">
    <location>
        <begin position="317"/>
        <end position="337"/>
    </location>
</feature>
<comment type="caution">
    <text evidence="2">The sequence shown here is derived from an EMBL/GenBank/DDBJ whole genome shotgun (WGS) entry which is preliminary data.</text>
</comment>
<feature type="region of interest" description="Disordered" evidence="1">
    <location>
        <begin position="240"/>
        <end position="272"/>
    </location>
</feature>
<dbReference type="Proteomes" id="UP001159363">
    <property type="component" value="Chromosome X"/>
</dbReference>
<protein>
    <submittedName>
        <fullName evidence="2">Uncharacterized protein</fullName>
    </submittedName>
</protein>
<evidence type="ECO:0000313" key="2">
    <source>
        <dbReference type="EMBL" id="KAJ8886144.1"/>
    </source>
</evidence>
<accession>A0ABQ9HP63</accession>